<keyword evidence="4" id="KW-0963">Cytoplasm</keyword>
<keyword evidence="13" id="KW-1185">Reference proteome</keyword>
<organism evidence="12 13">
    <name type="scientific">Drosophila ananassae</name>
    <name type="common">Fruit fly</name>
    <dbReference type="NCBI Taxonomy" id="7217"/>
    <lineage>
        <taxon>Eukaryota</taxon>
        <taxon>Metazoa</taxon>
        <taxon>Ecdysozoa</taxon>
        <taxon>Arthropoda</taxon>
        <taxon>Hexapoda</taxon>
        <taxon>Insecta</taxon>
        <taxon>Pterygota</taxon>
        <taxon>Neoptera</taxon>
        <taxon>Endopterygota</taxon>
        <taxon>Diptera</taxon>
        <taxon>Brachycera</taxon>
        <taxon>Muscomorpha</taxon>
        <taxon>Ephydroidea</taxon>
        <taxon>Drosophilidae</taxon>
        <taxon>Drosophila</taxon>
        <taxon>Sophophora</taxon>
    </lineage>
</organism>
<evidence type="ECO:0000256" key="6">
    <source>
        <dbReference type="ARBA" id="ARBA00023242"/>
    </source>
</evidence>
<dbReference type="AlphaFoldDB" id="B3MRP7"/>
<dbReference type="PANTHER" id="PTHR12225">
    <property type="entry name" value="ADHESION REGULATING MOLECULE 1 110 KDA CELL MEMBRANE GLYCOPROTEIN"/>
    <property type="match status" value="1"/>
</dbReference>
<dbReference type="GO" id="GO:0061133">
    <property type="term" value="F:endopeptidase activator activity"/>
    <property type="evidence" value="ECO:0007669"/>
    <property type="project" value="TreeGrafter"/>
</dbReference>
<dbReference type="PANTHER" id="PTHR12225:SF0">
    <property type="entry name" value="PROTEASOMAL UBIQUITIN RECEPTOR ADRM1"/>
    <property type="match status" value="1"/>
</dbReference>
<dbReference type="InterPro" id="IPR044867">
    <property type="entry name" value="DEUBAD_dom"/>
</dbReference>
<dbReference type="PROSITE" id="PS51916">
    <property type="entry name" value="DEUBAD"/>
    <property type="match status" value="1"/>
</dbReference>
<comment type="function">
    <text evidence="7">May function as a proteasomal ubiquitin receptor. May promote the deubiquitinating activity associated with the 26S proteasome.</text>
</comment>
<dbReference type="GO" id="GO:0005737">
    <property type="term" value="C:cytoplasm"/>
    <property type="evidence" value="ECO:0007669"/>
    <property type="project" value="UniProtKB-SubCell"/>
</dbReference>
<keyword evidence="5" id="KW-0647">Proteasome</keyword>
<feature type="region of interest" description="Disordered" evidence="9">
    <location>
        <begin position="174"/>
        <end position="210"/>
    </location>
</feature>
<dbReference type="Pfam" id="PF04683">
    <property type="entry name" value="Rpn13_ADRM1_Pru"/>
    <property type="match status" value="1"/>
</dbReference>
<feature type="domain" description="DEUBAD" evidence="10">
    <location>
        <begin position="266"/>
        <end position="387"/>
    </location>
</feature>
<evidence type="ECO:0000256" key="3">
    <source>
        <dbReference type="ARBA" id="ARBA00009216"/>
    </source>
</evidence>
<evidence type="ECO:0000313" key="12">
    <source>
        <dbReference type="EMBL" id="EDV34452.2"/>
    </source>
</evidence>
<dbReference type="FunFam" id="2.30.29.70:FF:000001">
    <property type="entry name" value="Proteasomal ubiquitin receptor ADRM1"/>
    <property type="match status" value="1"/>
</dbReference>
<dbReference type="OrthoDB" id="340431at2759"/>
<dbReference type="EMBL" id="CH902622">
    <property type="protein sequence ID" value="EDV34452.2"/>
    <property type="molecule type" value="Genomic_DNA"/>
</dbReference>
<dbReference type="Gene3D" id="2.30.29.70">
    <property type="entry name" value="Proteasomal ubiquitin receptor Rpn13/ADRM1"/>
    <property type="match status" value="1"/>
</dbReference>
<comment type="subcellular location">
    <subcellularLocation>
        <location evidence="2">Cytoplasm</location>
    </subcellularLocation>
    <subcellularLocation>
        <location evidence="1">Nucleus</location>
    </subcellularLocation>
</comment>
<dbReference type="GO" id="GO:0005634">
    <property type="term" value="C:nucleus"/>
    <property type="evidence" value="ECO:0007669"/>
    <property type="project" value="UniProtKB-SubCell"/>
</dbReference>
<dbReference type="eggNOG" id="KOG3037">
    <property type="taxonomic scope" value="Eukaryota"/>
</dbReference>
<dbReference type="InterPro" id="IPR038108">
    <property type="entry name" value="RPN13_DEUBAD_sf"/>
</dbReference>
<gene>
    <name evidence="12" type="primary">Dana\GF21327</name>
    <name evidence="12" type="synonym">dana_GLEANR_4535</name>
    <name evidence="12" type="ORF">GF21327</name>
</gene>
<dbReference type="InterPro" id="IPR038633">
    <property type="entry name" value="Rpn13/ADRM1_Pru_sf"/>
</dbReference>
<evidence type="ECO:0000313" key="13">
    <source>
        <dbReference type="Proteomes" id="UP000007801"/>
    </source>
</evidence>
<evidence type="ECO:0000256" key="7">
    <source>
        <dbReference type="ARBA" id="ARBA00054744"/>
    </source>
</evidence>
<dbReference type="GO" id="GO:0070628">
    <property type="term" value="F:proteasome binding"/>
    <property type="evidence" value="ECO:0007669"/>
    <property type="project" value="TreeGrafter"/>
</dbReference>
<reference evidence="12 13" key="1">
    <citation type="journal article" date="2007" name="Nature">
        <title>Evolution of genes and genomes on the Drosophila phylogeny.</title>
        <authorList>
            <consortium name="Drosophila 12 Genomes Consortium"/>
            <person name="Clark A.G."/>
            <person name="Eisen M.B."/>
            <person name="Smith D.R."/>
            <person name="Bergman C.M."/>
            <person name="Oliver B."/>
            <person name="Markow T.A."/>
            <person name="Kaufman T.C."/>
            <person name="Kellis M."/>
            <person name="Gelbart W."/>
            <person name="Iyer V.N."/>
            <person name="Pollard D.A."/>
            <person name="Sackton T.B."/>
            <person name="Larracuente A.M."/>
            <person name="Singh N.D."/>
            <person name="Abad J.P."/>
            <person name="Abt D.N."/>
            <person name="Adryan B."/>
            <person name="Aguade M."/>
            <person name="Akashi H."/>
            <person name="Anderson W.W."/>
            <person name="Aquadro C.F."/>
            <person name="Ardell D.H."/>
            <person name="Arguello R."/>
            <person name="Artieri C.G."/>
            <person name="Barbash D.A."/>
            <person name="Barker D."/>
            <person name="Barsanti P."/>
            <person name="Batterham P."/>
            <person name="Batzoglou S."/>
            <person name="Begun D."/>
            <person name="Bhutkar A."/>
            <person name="Blanco E."/>
            <person name="Bosak S.A."/>
            <person name="Bradley R.K."/>
            <person name="Brand A.D."/>
            <person name="Brent M.R."/>
            <person name="Brooks A.N."/>
            <person name="Brown R.H."/>
            <person name="Butlin R.K."/>
            <person name="Caggese C."/>
            <person name="Calvi B.R."/>
            <person name="Bernardo de Carvalho A."/>
            <person name="Caspi A."/>
            <person name="Castrezana S."/>
            <person name="Celniker S.E."/>
            <person name="Chang J.L."/>
            <person name="Chapple C."/>
            <person name="Chatterji S."/>
            <person name="Chinwalla A."/>
            <person name="Civetta A."/>
            <person name="Clifton S.W."/>
            <person name="Comeron J.M."/>
            <person name="Costello J.C."/>
            <person name="Coyne J.A."/>
            <person name="Daub J."/>
            <person name="David R.G."/>
            <person name="Delcher A.L."/>
            <person name="Delehaunty K."/>
            <person name="Do C.B."/>
            <person name="Ebling H."/>
            <person name="Edwards K."/>
            <person name="Eickbush T."/>
            <person name="Evans J.D."/>
            <person name="Filipski A."/>
            <person name="Findeiss S."/>
            <person name="Freyhult E."/>
            <person name="Fulton L."/>
            <person name="Fulton R."/>
            <person name="Garcia A.C."/>
            <person name="Gardiner A."/>
            <person name="Garfield D.A."/>
            <person name="Garvin B.E."/>
            <person name="Gibson G."/>
            <person name="Gilbert D."/>
            <person name="Gnerre S."/>
            <person name="Godfrey J."/>
            <person name="Good R."/>
            <person name="Gotea V."/>
            <person name="Gravely B."/>
            <person name="Greenberg A.J."/>
            <person name="Griffiths-Jones S."/>
            <person name="Gross S."/>
            <person name="Guigo R."/>
            <person name="Gustafson E.A."/>
            <person name="Haerty W."/>
            <person name="Hahn M.W."/>
            <person name="Halligan D.L."/>
            <person name="Halpern A.L."/>
            <person name="Halter G.M."/>
            <person name="Han M.V."/>
            <person name="Heger A."/>
            <person name="Hillier L."/>
            <person name="Hinrichs A.S."/>
            <person name="Holmes I."/>
            <person name="Hoskins R.A."/>
            <person name="Hubisz M.J."/>
            <person name="Hultmark D."/>
            <person name="Huntley M.A."/>
            <person name="Jaffe D.B."/>
            <person name="Jagadeeshan S."/>
            <person name="Jeck W.R."/>
            <person name="Johnson J."/>
            <person name="Jones C.D."/>
            <person name="Jordan W.C."/>
            <person name="Karpen G.H."/>
            <person name="Kataoka E."/>
            <person name="Keightley P.D."/>
            <person name="Kheradpour P."/>
            <person name="Kirkness E.F."/>
            <person name="Koerich L.B."/>
            <person name="Kristiansen K."/>
            <person name="Kudrna D."/>
            <person name="Kulathinal R.J."/>
            <person name="Kumar S."/>
            <person name="Kwok R."/>
            <person name="Lander E."/>
            <person name="Langley C.H."/>
            <person name="Lapoint R."/>
            <person name="Lazzaro B.P."/>
            <person name="Lee S.J."/>
            <person name="Levesque L."/>
            <person name="Li R."/>
            <person name="Lin C.F."/>
            <person name="Lin M.F."/>
            <person name="Lindblad-Toh K."/>
            <person name="Llopart A."/>
            <person name="Long M."/>
            <person name="Low L."/>
            <person name="Lozovsky E."/>
            <person name="Lu J."/>
            <person name="Luo M."/>
            <person name="Machado C.A."/>
            <person name="Makalowski W."/>
            <person name="Marzo M."/>
            <person name="Matsuda M."/>
            <person name="Matzkin L."/>
            <person name="McAllister B."/>
            <person name="McBride C.S."/>
            <person name="McKernan B."/>
            <person name="McKernan K."/>
            <person name="Mendez-Lago M."/>
            <person name="Minx P."/>
            <person name="Mollenhauer M.U."/>
            <person name="Montooth K."/>
            <person name="Mount S.M."/>
            <person name="Mu X."/>
            <person name="Myers E."/>
            <person name="Negre B."/>
            <person name="Newfeld S."/>
            <person name="Nielsen R."/>
            <person name="Noor M.A."/>
            <person name="O'Grady P."/>
            <person name="Pachter L."/>
            <person name="Papaceit M."/>
            <person name="Parisi M.J."/>
            <person name="Parisi M."/>
            <person name="Parts L."/>
            <person name="Pedersen J.S."/>
            <person name="Pesole G."/>
            <person name="Phillippy A.M."/>
            <person name="Ponting C.P."/>
            <person name="Pop M."/>
            <person name="Porcelli D."/>
            <person name="Powell J.R."/>
            <person name="Prohaska S."/>
            <person name="Pruitt K."/>
            <person name="Puig M."/>
            <person name="Quesneville H."/>
            <person name="Ram K.R."/>
            <person name="Rand D."/>
            <person name="Rasmussen M.D."/>
            <person name="Reed L.K."/>
            <person name="Reenan R."/>
            <person name="Reily A."/>
            <person name="Remington K.A."/>
            <person name="Rieger T.T."/>
            <person name="Ritchie M.G."/>
            <person name="Robin C."/>
            <person name="Rogers Y.H."/>
            <person name="Rohde C."/>
            <person name="Rozas J."/>
            <person name="Rubenfield M.J."/>
            <person name="Ruiz A."/>
            <person name="Russo S."/>
            <person name="Salzberg S.L."/>
            <person name="Sanchez-Gracia A."/>
            <person name="Saranga D.J."/>
            <person name="Sato H."/>
            <person name="Schaeffer S.W."/>
            <person name="Schatz M.C."/>
            <person name="Schlenke T."/>
            <person name="Schwartz R."/>
            <person name="Segarra C."/>
            <person name="Singh R.S."/>
            <person name="Sirot L."/>
            <person name="Sirota M."/>
            <person name="Sisneros N.B."/>
            <person name="Smith C.D."/>
            <person name="Smith T.F."/>
            <person name="Spieth J."/>
            <person name="Stage D.E."/>
            <person name="Stark A."/>
            <person name="Stephan W."/>
            <person name="Strausberg R.L."/>
            <person name="Strempel S."/>
            <person name="Sturgill D."/>
            <person name="Sutton G."/>
            <person name="Sutton G.G."/>
            <person name="Tao W."/>
            <person name="Teichmann S."/>
            <person name="Tobari Y.N."/>
            <person name="Tomimura Y."/>
            <person name="Tsolas J.M."/>
            <person name="Valente V.L."/>
            <person name="Venter E."/>
            <person name="Venter J.C."/>
            <person name="Vicario S."/>
            <person name="Vieira F.G."/>
            <person name="Vilella A.J."/>
            <person name="Villasante A."/>
            <person name="Walenz B."/>
            <person name="Wang J."/>
            <person name="Wasserman M."/>
            <person name="Watts T."/>
            <person name="Wilson D."/>
            <person name="Wilson R.K."/>
            <person name="Wing R.A."/>
            <person name="Wolfner M.F."/>
            <person name="Wong A."/>
            <person name="Wong G.K."/>
            <person name="Wu C.I."/>
            <person name="Wu G."/>
            <person name="Yamamoto D."/>
            <person name="Yang H.P."/>
            <person name="Yang S.P."/>
            <person name="Yorke J.A."/>
            <person name="Yoshida K."/>
            <person name="Zdobnov E."/>
            <person name="Zhang P."/>
            <person name="Zhang Y."/>
            <person name="Zimin A.V."/>
            <person name="Baldwin J."/>
            <person name="Abdouelleil A."/>
            <person name="Abdulkadir J."/>
            <person name="Abebe A."/>
            <person name="Abera B."/>
            <person name="Abreu J."/>
            <person name="Acer S.C."/>
            <person name="Aftuck L."/>
            <person name="Alexander A."/>
            <person name="An P."/>
            <person name="Anderson E."/>
            <person name="Anderson S."/>
            <person name="Arachi H."/>
            <person name="Azer M."/>
            <person name="Bachantsang P."/>
            <person name="Barry A."/>
            <person name="Bayul T."/>
            <person name="Berlin A."/>
            <person name="Bessette D."/>
            <person name="Bloom T."/>
            <person name="Blye J."/>
            <person name="Boguslavskiy L."/>
            <person name="Bonnet C."/>
            <person name="Boukhgalter B."/>
            <person name="Bourzgui I."/>
            <person name="Brown A."/>
            <person name="Cahill P."/>
            <person name="Channer S."/>
            <person name="Cheshatsang Y."/>
            <person name="Chuda L."/>
            <person name="Citroen M."/>
            <person name="Collymore A."/>
            <person name="Cooke P."/>
            <person name="Costello M."/>
            <person name="D'Aco K."/>
            <person name="Daza R."/>
            <person name="De Haan G."/>
            <person name="DeGray S."/>
            <person name="DeMaso C."/>
            <person name="Dhargay N."/>
            <person name="Dooley K."/>
            <person name="Dooley E."/>
            <person name="Doricent M."/>
            <person name="Dorje P."/>
            <person name="Dorjee K."/>
            <person name="Dupes A."/>
            <person name="Elong R."/>
            <person name="Falk J."/>
            <person name="Farina A."/>
            <person name="Faro S."/>
            <person name="Ferguson D."/>
            <person name="Fisher S."/>
            <person name="Foley C.D."/>
            <person name="Franke A."/>
            <person name="Friedrich D."/>
            <person name="Gadbois L."/>
            <person name="Gearin G."/>
            <person name="Gearin C.R."/>
            <person name="Giannoukos G."/>
            <person name="Goode T."/>
            <person name="Graham J."/>
            <person name="Grandbois E."/>
            <person name="Grewal S."/>
            <person name="Gyaltsen K."/>
            <person name="Hafez N."/>
            <person name="Hagos B."/>
            <person name="Hall J."/>
            <person name="Henson C."/>
            <person name="Hollinger A."/>
            <person name="Honan T."/>
            <person name="Huard M.D."/>
            <person name="Hughes L."/>
            <person name="Hurhula B."/>
            <person name="Husby M.E."/>
            <person name="Kamat A."/>
            <person name="Kanga B."/>
            <person name="Kashin S."/>
            <person name="Khazanovich D."/>
            <person name="Kisner P."/>
            <person name="Lance K."/>
            <person name="Lara M."/>
            <person name="Lee W."/>
            <person name="Lennon N."/>
            <person name="Letendre F."/>
            <person name="LeVine R."/>
            <person name="Lipovsky A."/>
            <person name="Liu X."/>
            <person name="Liu J."/>
            <person name="Liu S."/>
            <person name="Lokyitsang T."/>
            <person name="Lokyitsang Y."/>
            <person name="Lubonja R."/>
            <person name="Lui A."/>
            <person name="MacDonald P."/>
            <person name="Magnisalis V."/>
            <person name="Maru K."/>
            <person name="Matthews C."/>
            <person name="McCusker W."/>
            <person name="McDonough S."/>
            <person name="Mehta T."/>
            <person name="Meldrim J."/>
            <person name="Meneus L."/>
            <person name="Mihai O."/>
            <person name="Mihalev A."/>
            <person name="Mihova T."/>
            <person name="Mittelman R."/>
            <person name="Mlenga V."/>
            <person name="Montmayeur A."/>
            <person name="Mulrain L."/>
            <person name="Navidi A."/>
            <person name="Naylor J."/>
            <person name="Negash T."/>
            <person name="Nguyen T."/>
            <person name="Nguyen N."/>
            <person name="Nicol R."/>
            <person name="Norbu C."/>
            <person name="Norbu N."/>
            <person name="Novod N."/>
            <person name="O'Neill B."/>
            <person name="Osman S."/>
            <person name="Markiewicz E."/>
            <person name="Oyono O.L."/>
            <person name="Patti C."/>
            <person name="Phunkhang P."/>
            <person name="Pierre F."/>
            <person name="Priest M."/>
            <person name="Raghuraman S."/>
            <person name="Rege F."/>
            <person name="Reyes R."/>
            <person name="Rise C."/>
            <person name="Rogov P."/>
            <person name="Ross K."/>
            <person name="Ryan E."/>
            <person name="Settipalli S."/>
            <person name="Shea T."/>
            <person name="Sherpa N."/>
            <person name="Shi L."/>
            <person name="Shih D."/>
            <person name="Sparrow T."/>
            <person name="Spaulding J."/>
            <person name="Stalker J."/>
            <person name="Stange-Thomann N."/>
            <person name="Stavropoulos S."/>
            <person name="Stone C."/>
            <person name="Strader C."/>
            <person name="Tesfaye S."/>
            <person name="Thomson T."/>
            <person name="Thoulutsang Y."/>
            <person name="Thoulutsang D."/>
            <person name="Topham K."/>
            <person name="Topping I."/>
            <person name="Tsamla T."/>
            <person name="Vassiliev H."/>
            <person name="Vo A."/>
            <person name="Wangchuk T."/>
            <person name="Wangdi T."/>
            <person name="Weiand M."/>
            <person name="Wilkinson J."/>
            <person name="Wilson A."/>
            <person name="Yadav S."/>
            <person name="Young G."/>
            <person name="Yu Q."/>
            <person name="Zembek L."/>
            <person name="Zhong D."/>
            <person name="Zimmer A."/>
            <person name="Zwirko Z."/>
            <person name="Jaffe D.B."/>
            <person name="Alvarez P."/>
            <person name="Brockman W."/>
            <person name="Butler J."/>
            <person name="Chin C."/>
            <person name="Gnerre S."/>
            <person name="Grabherr M."/>
            <person name="Kleber M."/>
            <person name="Mauceli E."/>
            <person name="MacCallum I."/>
        </authorList>
    </citation>
    <scope>NUCLEOTIDE SEQUENCE [LARGE SCALE GENOMIC DNA]</scope>
    <source>
        <strain evidence="13">Tucson 14024-0371.13</strain>
    </source>
</reference>
<proteinExistence type="inferred from homology"/>
<dbReference type="FunCoup" id="B3MRP7">
    <property type="interactions" value="54"/>
</dbReference>
<keyword evidence="6" id="KW-0539">Nucleus</keyword>
<accession>B3MRP7</accession>
<evidence type="ECO:0000259" key="10">
    <source>
        <dbReference type="PROSITE" id="PS51916"/>
    </source>
</evidence>
<dbReference type="HOGENOM" id="CLU_041798_5_0_1"/>
<name>B3MRP7_DROAN</name>
<feature type="domain" description="Pru" evidence="11">
    <location>
        <begin position="57"/>
        <end position="170"/>
    </location>
</feature>
<evidence type="ECO:0000256" key="5">
    <source>
        <dbReference type="ARBA" id="ARBA00022942"/>
    </source>
</evidence>
<evidence type="ECO:0000256" key="8">
    <source>
        <dbReference type="ARBA" id="ARBA00070663"/>
    </source>
</evidence>
<sequence length="387" mass="43436">MMMTILWVWMNSRNCKIVKPGQIPPVASGPVAQPPVLTLTSKQCSLRKVNRESSTLDPSENLIEYKAGRMVLQGKMVQPDDRKGLLFVRRSAGNQVHIHWMDRHSGDIELDVVASAGSLEFRRVEECKTGRVYVLKFRGSVRRYFFWMQEPHPENDAEFCKKLNELISSSNRRRFESAAAEGDVDTEPETRTDAEDLPSVGSRGGGGCEEKRSALQIEERGGGGSDNATDVLLMENPFANAPESELDWPASFGRESSESTVYDDEYDVELPQLDLAMALRMEWSSAIDVLLNSAPRRQNLMAHLPVDLEDDPDDPEWPSDESRIIKENLHCPQFYEALETFTYGLQAGAMRPILEVMIPNNEELLAAAQAGDIETFIRVLHHQGVAD</sequence>
<evidence type="ECO:0000256" key="9">
    <source>
        <dbReference type="SAM" id="MobiDB-lite"/>
    </source>
</evidence>
<evidence type="ECO:0000256" key="1">
    <source>
        <dbReference type="ARBA" id="ARBA00004123"/>
    </source>
</evidence>
<dbReference type="InterPro" id="IPR044868">
    <property type="entry name" value="Rpn13/ADRM1_Pru"/>
</dbReference>
<dbReference type="CDD" id="cd13314">
    <property type="entry name" value="PH_Rpn13"/>
    <property type="match status" value="1"/>
</dbReference>
<dbReference type="PROSITE" id="PS51917">
    <property type="entry name" value="PRU"/>
    <property type="match status" value="1"/>
</dbReference>
<dbReference type="Proteomes" id="UP000007801">
    <property type="component" value="Unassembled WGS sequence"/>
</dbReference>
<dbReference type="InterPro" id="IPR006773">
    <property type="entry name" value="Rpn13/ADRM1"/>
</dbReference>
<dbReference type="GO" id="GO:0008541">
    <property type="term" value="C:proteasome regulatory particle, lid subcomplex"/>
    <property type="evidence" value="ECO:0007669"/>
    <property type="project" value="TreeGrafter"/>
</dbReference>
<evidence type="ECO:0000259" key="11">
    <source>
        <dbReference type="PROSITE" id="PS51917"/>
    </source>
</evidence>
<dbReference type="STRING" id="7217.B3MRP7"/>
<dbReference type="InParanoid" id="B3MRP7"/>
<dbReference type="SMR" id="B3MRP7"/>
<evidence type="ECO:0000256" key="4">
    <source>
        <dbReference type="ARBA" id="ARBA00022490"/>
    </source>
</evidence>
<evidence type="ECO:0000256" key="2">
    <source>
        <dbReference type="ARBA" id="ARBA00004496"/>
    </source>
</evidence>
<dbReference type="Gene3D" id="1.10.2020.20">
    <property type="match status" value="1"/>
</dbReference>
<comment type="similarity">
    <text evidence="3">Belongs to the ADRM1 family.</text>
</comment>
<protein>
    <recommendedName>
        <fullName evidence="8">Proteasomal ubiquitin receptor ADRM1 homolog</fullName>
    </recommendedName>
</protein>